<evidence type="ECO:0000256" key="3">
    <source>
        <dbReference type="ARBA" id="ARBA00022917"/>
    </source>
</evidence>
<dbReference type="CDD" id="cd14275">
    <property type="entry name" value="UBA_EF-Ts"/>
    <property type="match status" value="1"/>
</dbReference>
<dbReference type="AlphaFoldDB" id="A0A0F9BIR3"/>
<dbReference type="Gene3D" id="3.30.479.20">
    <property type="entry name" value="Elongation factor Ts, dimerisation domain"/>
    <property type="match status" value="2"/>
</dbReference>
<evidence type="ECO:0000256" key="2">
    <source>
        <dbReference type="ARBA" id="ARBA00022768"/>
    </source>
</evidence>
<dbReference type="Pfam" id="PF00889">
    <property type="entry name" value="EF_TS"/>
    <property type="match status" value="1"/>
</dbReference>
<comment type="caution">
    <text evidence="5">The sequence shown here is derived from an EMBL/GenBank/DDBJ whole genome shotgun (WGS) entry which is preliminary data.</text>
</comment>
<proteinExistence type="inferred from homology"/>
<dbReference type="PANTHER" id="PTHR11741:SF0">
    <property type="entry name" value="ELONGATION FACTOR TS, MITOCHONDRIAL"/>
    <property type="match status" value="1"/>
</dbReference>
<dbReference type="PANTHER" id="PTHR11741">
    <property type="entry name" value="ELONGATION FACTOR TS"/>
    <property type="match status" value="1"/>
</dbReference>
<organism evidence="5">
    <name type="scientific">marine sediment metagenome</name>
    <dbReference type="NCBI Taxonomy" id="412755"/>
    <lineage>
        <taxon>unclassified sequences</taxon>
        <taxon>metagenomes</taxon>
        <taxon>ecological metagenomes</taxon>
    </lineage>
</organism>
<feature type="domain" description="Translation elongation factor EFTs/EF1B dimerisation" evidence="4">
    <location>
        <begin position="72"/>
        <end position="262"/>
    </location>
</feature>
<comment type="similarity">
    <text evidence="1">Belongs to the EF-Ts family.</text>
</comment>
<dbReference type="InterPro" id="IPR014039">
    <property type="entry name" value="Transl_elong_EFTs/EF1B_dimer"/>
</dbReference>
<keyword evidence="3" id="KW-0648">Protein biosynthesis</keyword>
<reference evidence="5" key="1">
    <citation type="journal article" date="2015" name="Nature">
        <title>Complex archaea that bridge the gap between prokaryotes and eukaryotes.</title>
        <authorList>
            <person name="Spang A."/>
            <person name="Saw J.H."/>
            <person name="Jorgensen S.L."/>
            <person name="Zaremba-Niedzwiedzka K."/>
            <person name="Martijn J."/>
            <person name="Lind A.E."/>
            <person name="van Eijk R."/>
            <person name="Schleper C."/>
            <person name="Guy L."/>
            <person name="Ettema T.J."/>
        </authorList>
    </citation>
    <scope>NUCLEOTIDE SEQUENCE</scope>
</reference>
<dbReference type="GO" id="GO:0005737">
    <property type="term" value="C:cytoplasm"/>
    <property type="evidence" value="ECO:0007669"/>
    <property type="project" value="UniProtKB-ARBA"/>
</dbReference>
<dbReference type="InterPro" id="IPR001816">
    <property type="entry name" value="Transl_elong_EFTs/EF1B"/>
</dbReference>
<dbReference type="Gene3D" id="1.10.286.20">
    <property type="match status" value="1"/>
</dbReference>
<accession>A0A0F9BIR3</accession>
<dbReference type="FunFam" id="1.10.286.20:FF:000001">
    <property type="entry name" value="Elongation factor Ts"/>
    <property type="match status" value="1"/>
</dbReference>
<dbReference type="InterPro" id="IPR036402">
    <property type="entry name" value="EF-Ts_dimer_sf"/>
</dbReference>
<dbReference type="InterPro" id="IPR018101">
    <property type="entry name" value="Transl_elong_Ts_CS"/>
</dbReference>
<evidence type="ECO:0000256" key="1">
    <source>
        <dbReference type="ARBA" id="ARBA00005532"/>
    </source>
</evidence>
<evidence type="ECO:0000259" key="4">
    <source>
        <dbReference type="Pfam" id="PF00889"/>
    </source>
</evidence>
<dbReference type="GO" id="GO:0003746">
    <property type="term" value="F:translation elongation factor activity"/>
    <property type="evidence" value="ECO:0007669"/>
    <property type="project" value="UniProtKB-KW"/>
</dbReference>
<protein>
    <recommendedName>
        <fullName evidence="4">Translation elongation factor EFTs/EF1B dimerisation domain-containing protein</fullName>
    </recommendedName>
</protein>
<dbReference type="PROSITE" id="PS01126">
    <property type="entry name" value="EF_TS_1"/>
    <property type="match status" value="1"/>
</dbReference>
<dbReference type="Gene3D" id="1.10.8.10">
    <property type="entry name" value="DNA helicase RuvA subunit, C-terminal domain"/>
    <property type="match status" value="1"/>
</dbReference>
<gene>
    <name evidence="5" type="ORF">LCGC14_2442570</name>
</gene>
<evidence type="ECO:0000313" key="5">
    <source>
        <dbReference type="EMBL" id="KKL21725.1"/>
    </source>
</evidence>
<sequence length="262" mass="28374">MAEITATLVKALRDRTSQGMMECKKALTEADGNLEAAVDLLRKRGLAAAEKKAERETKEGLVAMADGEGGTAMVEVSCETDFCARNDEFKAMVQQVADMAAAAQAGPVQATEQITQTVQACFDKIGENMSYVRGVKIDAPTVGRYLHHNNKVGVLVGIDGDLAPETLNDLCMHIAFADPMAITAEEVPADIVERERRLVADQAAESGKPPQVVEKIVEGRMRKFLASKALLEQPFVREEKKQIRDILGPAKVTAFARFAVGQ</sequence>
<dbReference type="HAMAP" id="MF_00050">
    <property type="entry name" value="EF_Ts"/>
    <property type="match status" value="1"/>
</dbReference>
<dbReference type="InterPro" id="IPR009060">
    <property type="entry name" value="UBA-like_sf"/>
</dbReference>
<dbReference type="EMBL" id="LAZR01037622">
    <property type="protein sequence ID" value="KKL21725.1"/>
    <property type="molecule type" value="Genomic_DNA"/>
</dbReference>
<name>A0A0F9BIR3_9ZZZZ</name>
<dbReference type="SUPFAM" id="SSF54713">
    <property type="entry name" value="Elongation factor Ts (EF-Ts), dimerisation domain"/>
    <property type="match status" value="2"/>
</dbReference>
<keyword evidence="2" id="KW-0251">Elongation factor</keyword>
<dbReference type="FunFam" id="1.10.8.10:FF:000001">
    <property type="entry name" value="Elongation factor Ts"/>
    <property type="match status" value="1"/>
</dbReference>
<dbReference type="NCBIfam" id="TIGR00116">
    <property type="entry name" value="tsf"/>
    <property type="match status" value="1"/>
</dbReference>
<dbReference type="SUPFAM" id="SSF46934">
    <property type="entry name" value="UBA-like"/>
    <property type="match status" value="1"/>
</dbReference>